<feature type="compositionally biased region" description="Polar residues" evidence="4">
    <location>
        <begin position="873"/>
        <end position="890"/>
    </location>
</feature>
<evidence type="ECO:0000313" key="6">
    <source>
        <dbReference type="Proteomes" id="UP001652642"/>
    </source>
</evidence>
<dbReference type="RefSeq" id="XP_072837656.1">
    <property type="nucleotide sequence ID" value="XM_072981555.1"/>
</dbReference>
<feature type="compositionally biased region" description="Acidic residues" evidence="4">
    <location>
        <begin position="1127"/>
        <end position="1141"/>
    </location>
</feature>
<feature type="region of interest" description="Disordered" evidence="4">
    <location>
        <begin position="1"/>
        <end position="285"/>
    </location>
</feature>
<evidence type="ECO:0000256" key="4">
    <source>
        <dbReference type="SAM" id="MobiDB-lite"/>
    </source>
</evidence>
<feature type="compositionally biased region" description="Low complexity" evidence="4">
    <location>
        <begin position="1332"/>
        <end position="1354"/>
    </location>
</feature>
<feature type="compositionally biased region" description="Basic residues" evidence="4">
    <location>
        <begin position="1262"/>
        <end position="1271"/>
    </location>
</feature>
<dbReference type="CDD" id="cd17724">
    <property type="entry name" value="BRCT_p53bp1_rpt2"/>
    <property type="match status" value="1"/>
</dbReference>
<dbReference type="Gene3D" id="3.40.50.10190">
    <property type="entry name" value="BRCT domain"/>
    <property type="match status" value="2"/>
</dbReference>
<feature type="compositionally biased region" description="Basic and acidic residues" evidence="4">
    <location>
        <begin position="575"/>
        <end position="590"/>
    </location>
</feature>
<evidence type="ECO:0000256" key="1">
    <source>
        <dbReference type="ARBA" id="ARBA00004123"/>
    </source>
</evidence>
<evidence type="ECO:0000256" key="3">
    <source>
        <dbReference type="ARBA" id="ARBA00023242"/>
    </source>
</evidence>
<keyword evidence="6" id="KW-1185">Reference proteome</keyword>
<keyword evidence="2" id="KW-0227">DNA damage</keyword>
<evidence type="ECO:0000256" key="2">
    <source>
        <dbReference type="ARBA" id="ARBA00022763"/>
    </source>
</evidence>
<feature type="compositionally biased region" description="Polar residues" evidence="4">
    <location>
        <begin position="1061"/>
        <end position="1078"/>
    </location>
</feature>
<keyword evidence="3" id="KW-0539">Nucleus</keyword>
<feature type="compositionally biased region" description="Basic and acidic residues" evidence="4">
    <location>
        <begin position="625"/>
        <end position="634"/>
    </location>
</feature>
<feature type="region of interest" description="Disordered" evidence="4">
    <location>
        <begin position="334"/>
        <end position="450"/>
    </location>
</feature>
<comment type="subcellular location">
    <subcellularLocation>
        <location evidence="1">Nucleus</location>
    </subcellularLocation>
</comment>
<dbReference type="InterPro" id="IPR047250">
    <property type="entry name" value="BRCT_p53bp1-like_rpt2"/>
</dbReference>
<dbReference type="CDD" id="cd17745">
    <property type="entry name" value="BRCT_p53bp1_rpt1"/>
    <property type="match status" value="1"/>
</dbReference>
<dbReference type="Proteomes" id="UP001652642">
    <property type="component" value="Chromosome 12"/>
</dbReference>
<dbReference type="InterPro" id="IPR002999">
    <property type="entry name" value="Tudor"/>
</dbReference>
<feature type="domain" description="BRCT" evidence="5">
    <location>
        <begin position="1585"/>
        <end position="1704"/>
    </location>
</feature>
<dbReference type="InterPro" id="IPR047252">
    <property type="entry name" value="TP53BP1-like"/>
</dbReference>
<feature type="compositionally biased region" description="Polar residues" evidence="4">
    <location>
        <begin position="605"/>
        <end position="614"/>
    </location>
</feature>
<dbReference type="GeneID" id="110077304"/>
<dbReference type="Pfam" id="PF09038">
    <property type="entry name" value="53-BP1_Tudor"/>
    <property type="match status" value="1"/>
</dbReference>
<feature type="compositionally biased region" description="Basic and acidic residues" evidence="4">
    <location>
        <begin position="991"/>
        <end position="1003"/>
    </location>
</feature>
<feature type="compositionally biased region" description="Gly residues" evidence="4">
    <location>
        <begin position="1"/>
        <end position="12"/>
    </location>
</feature>
<feature type="region of interest" description="Disordered" evidence="4">
    <location>
        <begin position="1043"/>
        <end position="1086"/>
    </location>
</feature>
<dbReference type="InterPro" id="IPR001357">
    <property type="entry name" value="BRCT_dom"/>
</dbReference>
<feature type="compositionally biased region" description="Acidic residues" evidence="4">
    <location>
        <begin position="967"/>
        <end position="976"/>
    </location>
</feature>
<evidence type="ECO:0000313" key="7">
    <source>
        <dbReference type="RefSeq" id="XP_072837656.1"/>
    </source>
</evidence>
<dbReference type="PANTHER" id="PTHR15321:SF3">
    <property type="entry name" value="TP53-BINDING PROTEIN 1"/>
    <property type="match status" value="1"/>
</dbReference>
<feature type="region of interest" description="Disordered" evidence="4">
    <location>
        <begin position="1495"/>
        <end position="1578"/>
    </location>
</feature>
<feature type="compositionally biased region" description="Polar residues" evidence="4">
    <location>
        <begin position="381"/>
        <end position="396"/>
    </location>
</feature>
<feature type="region of interest" description="Disordered" evidence="4">
    <location>
        <begin position="469"/>
        <end position="1024"/>
    </location>
</feature>
<dbReference type="Gene3D" id="2.30.30.140">
    <property type="match status" value="1"/>
</dbReference>
<dbReference type="SMART" id="SM00292">
    <property type="entry name" value="BRCT"/>
    <property type="match status" value="2"/>
</dbReference>
<name>A0ABM5EWY4_9SAUR</name>
<feature type="region of interest" description="Disordered" evidence="4">
    <location>
        <begin position="1126"/>
        <end position="1354"/>
    </location>
</feature>
<dbReference type="InterPro" id="IPR047249">
    <property type="entry name" value="BRCT_p53bp1-like_rpt1"/>
</dbReference>
<dbReference type="InterPro" id="IPR014722">
    <property type="entry name" value="Rib_uL2_dom2"/>
</dbReference>
<dbReference type="SUPFAM" id="SSF63748">
    <property type="entry name" value="Tudor/PWWP/MBT"/>
    <property type="match status" value="2"/>
</dbReference>
<dbReference type="SMART" id="SM00333">
    <property type="entry name" value="TUDOR"/>
    <property type="match status" value="1"/>
</dbReference>
<feature type="compositionally biased region" description="Polar residues" evidence="4">
    <location>
        <begin position="1185"/>
        <end position="1197"/>
    </location>
</feature>
<feature type="compositionally biased region" description="Acidic residues" evidence="4">
    <location>
        <begin position="1238"/>
        <end position="1248"/>
    </location>
</feature>
<dbReference type="Gene3D" id="2.30.30.30">
    <property type="match status" value="1"/>
</dbReference>
<dbReference type="SUPFAM" id="SSF52113">
    <property type="entry name" value="BRCT domain"/>
    <property type="match status" value="2"/>
</dbReference>
<organism evidence="6 7">
    <name type="scientific">Pogona vitticeps</name>
    <name type="common">central bearded dragon</name>
    <dbReference type="NCBI Taxonomy" id="103695"/>
    <lineage>
        <taxon>Eukaryota</taxon>
        <taxon>Metazoa</taxon>
        <taxon>Chordata</taxon>
        <taxon>Craniata</taxon>
        <taxon>Vertebrata</taxon>
        <taxon>Euteleostomi</taxon>
        <taxon>Lepidosauria</taxon>
        <taxon>Squamata</taxon>
        <taxon>Bifurcata</taxon>
        <taxon>Unidentata</taxon>
        <taxon>Episquamata</taxon>
        <taxon>Toxicofera</taxon>
        <taxon>Iguania</taxon>
        <taxon>Acrodonta</taxon>
        <taxon>Agamidae</taxon>
        <taxon>Amphibolurinae</taxon>
        <taxon>Pogona</taxon>
    </lineage>
</organism>
<dbReference type="PROSITE" id="PS50172">
    <property type="entry name" value="BRCT"/>
    <property type="match status" value="1"/>
</dbReference>
<dbReference type="PANTHER" id="PTHR15321">
    <property type="entry name" value="TUMOR SUPPRESSOR P53-BINDING PROTEIN 1"/>
    <property type="match status" value="1"/>
</dbReference>
<feature type="compositionally biased region" description="Pro residues" evidence="4">
    <location>
        <begin position="501"/>
        <end position="510"/>
    </location>
</feature>
<dbReference type="InterPro" id="IPR015125">
    <property type="entry name" value="53-BP1_Tudor"/>
</dbReference>
<dbReference type="InterPro" id="IPR036420">
    <property type="entry name" value="BRCT_dom_sf"/>
</dbReference>
<feature type="compositionally biased region" description="Low complexity" evidence="4">
    <location>
        <begin position="1150"/>
        <end position="1184"/>
    </location>
</feature>
<reference evidence="7" key="1">
    <citation type="submission" date="2025-08" db="UniProtKB">
        <authorList>
            <consortium name="RefSeq"/>
        </authorList>
    </citation>
    <scope>IDENTIFICATION</scope>
</reference>
<sequence>MEPRGGGGGGGPPCSSPGSVPGREGPGEAAAEASQGPLELGFPAPTPRLVVEDSQPEEQGLLDAAASAGGPLGLPGLAPGGEAEAPLAVQAAPPAGGEGAAAEAEAEEGRRAAGSPSACPGEPSGAPSGGALSPVLPPLPAPRPARQAEEAEAPGSPLPAGESGAPEEPDLSALELSPSQDLGPEAGPRGGGAPAAGVPPPPVLPPGEEEEEEPEAPPRDKCGAALCNVRKPESSFPDKSPSSGTSRMPSLHKEIAGNQTSLCCSLDGSPEGKDPSRNQAQEAELLSTQEELFSQSSPTAVDTGSTVARVEGAGSPASTPADCLRVLHLSGQVPLSSSRASTLVTPSHGDLEPVPLLVPRSPTDQQSEAGKAEGEPVQVGTPGSQRASTPLSQEALASTPLPSQPAFSHDPFLPTPSLEVKGSNEEAGKDGPSAGVPPSPPSDVPETLVLPSGQACALVLPASEDRQAMEVEMSNLQAEERAGVAPLEKQGLADSSHEPPPEAGSPPSPLRAPEGTPAVQEDLGDEHSDSGQGSFLSEGKAVPETPPREEQGKAEELPSEDGPSLHLLLSPEEEAVPRAERPRADGEKAHPTAGNPRGELRKGPSETQGVSSSPVMALRLGDSQTRPELERRAPPEPGGMAAGALISLNLSASKNGGGSCPDGAQVEDEEGDLQLPSVGASRIKQDEAARRRARRASEGPVEPWTSQGEEAREGKAAAAVQERPLQGDAGSQQEGQSSGPRAGAASDHQPSGTPFLPKERNIAEPTAGIPSPLMGQLKKGPRKHSTPIGAGSCPDHTIATSDVTAEGGASRLTEESAEMGGESPRQGTPAGHEGEAGKLSLRMSLATTPRVEESEESLSFSLEQPGASERKNGSVTASVSSYQKTPSSVFTRVCKAQSDEKPQSRELPSSPFRGDLIHFPSSQGEEKEKEEAVSPGASLRQQGVDSPKSVLVSDGGKEAERPAGSQEEAEAMETEAEVAGAREQARPGAPKKPEPPPETEETRGSLGPEADSSHQGGVQAVAERPGGAAVFLSAATRTVPCSLVSEAGSRPRQQDAEVQTEEAQTPGNTAETLRNQTVEEPDSSFPPVGKVLRRHIRTIREVRTQVTRVITDVYYKDGVEVERNVVEENEEPVVECQESEVDVSPSRTGASSSLASGDLGDVSSFSSRASGLGHASSGGSAALSVTQGGASSHQATRSLKGARLAGLDSPAARRPSPKKAGCRPRPPVQRGRVAVGVCEEEEEEEEEPGLSHLRGGSPHTPSRSRGRKGRSAARPTTTRDRPPVRAEPSGTDSPHENHALARAAGPLSEGQEPPGALRRRSNSPEIPLQERLGLSESSGLSSSAGGGASSSSAAGSTLVGLRVVAKWSSNGYFYSGTITRDVGAGKYKLLFDDGYECDVPGRDILLCDPLPLETEVTALSEDEYFSAGVVKGHRMEAAGLFYCVEKDGQCKWYRRTAVILSLEQGNRLREQFGLGPYEPVTPLTKAADISLDNLVEGKRRRRHLGSPTTSTSSSSAATPARRGLESPPTPHRPLSGKRKLVASEEERSPAKRGRRLAPPKSGPVGSREGASLPVATDESWGPLPQNRALFVGYAFLLTSAKATDKVPSGKKFASASEEEESAETAPYNRPYLERQLRAGGGFVLEDFSESQCSVAYQCLLISDQPCRTRKYFLCLARSIPCVSHLWVLDSCHANQLQNYRDYLLPAGYSLQEERLLEWHPRKSPFRTLRVLLVSGEPKGFLEFWAEILMTGGAASVKQQQSDTWNQDVALGVFDVVVTDQSCPPALLKCADALKLPVVTQEWVAQSLIAGERVGFRHPRYRHDYVPS</sequence>
<gene>
    <name evidence="7" type="primary">TP53BP1</name>
</gene>
<feature type="compositionally biased region" description="Polar residues" evidence="4">
    <location>
        <begin position="729"/>
        <end position="739"/>
    </location>
</feature>
<dbReference type="Pfam" id="PF18428">
    <property type="entry name" value="BRCT_3"/>
    <property type="match status" value="1"/>
</dbReference>
<evidence type="ECO:0000259" key="5">
    <source>
        <dbReference type="PROSITE" id="PS50172"/>
    </source>
</evidence>
<protein>
    <submittedName>
        <fullName evidence="7">TP53-binding protein 1 isoform X1</fullName>
    </submittedName>
</protein>
<accession>A0ABM5EWY4</accession>
<feature type="compositionally biased region" description="Low complexity" evidence="4">
    <location>
        <begin position="112"/>
        <end position="134"/>
    </location>
</feature>
<dbReference type="CDD" id="cd20383">
    <property type="entry name" value="Tudor_53BP1"/>
    <property type="match status" value="1"/>
</dbReference>
<feature type="compositionally biased region" description="Basic and acidic residues" evidence="4">
    <location>
        <begin position="546"/>
        <end position="556"/>
    </location>
</feature>
<feature type="compositionally biased region" description="Low complexity" evidence="4">
    <location>
        <begin position="16"/>
        <end position="37"/>
    </location>
</feature>
<feature type="compositionally biased region" description="Polar residues" evidence="4">
    <location>
        <begin position="334"/>
        <end position="345"/>
    </location>
</feature>
<feature type="compositionally biased region" description="Low complexity" evidence="4">
    <location>
        <begin position="61"/>
        <end position="103"/>
    </location>
</feature>
<proteinExistence type="predicted"/>
<feature type="compositionally biased region" description="Low complexity" evidence="4">
    <location>
        <begin position="1506"/>
        <end position="1520"/>
    </location>
</feature>